<dbReference type="GO" id="GO:0030672">
    <property type="term" value="C:synaptic vesicle membrane"/>
    <property type="evidence" value="ECO:0007669"/>
    <property type="project" value="UniProtKB-SubCell"/>
</dbReference>
<feature type="transmembrane region" description="Helical" evidence="13">
    <location>
        <begin position="450"/>
        <end position="468"/>
    </location>
</feature>
<dbReference type="InterPro" id="IPR011701">
    <property type="entry name" value="MFS"/>
</dbReference>
<dbReference type="PROSITE" id="PS00217">
    <property type="entry name" value="SUGAR_TRANSPORT_2"/>
    <property type="match status" value="1"/>
</dbReference>
<feature type="transmembrane region" description="Helical" evidence="13">
    <location>
        <begin position="166"/>
        <end position="193"/>
    </location>
</feature>
<accession>A0AAJ7X954</accession>
<keyword evidence="8" id="KW-0770">Synapse</keyword>
<protein>
    <submittedName>
        <fullName evidence="16 17">Synaptic vesicle glycoprotein 2C-like</fullName>
    </submittedName>
</protein>
<keyword evidence="6" id="KW-0532">Neurotransmitter transport</keyword>
<name>A0AAJ7X954_PETMA</name>
<dbReference type="GO" id="GO:0007268">
    <property type="term" value="P:chemical synaptic transmission"/>
    <property type="evidence" value="ECO:0007669"/>
    <property type="project" value="InterPro"/>
</dbReference>
<sequence>MSDSNRERSALVKGAKDIAREVKRQAAKKIGRGSDRLQDEYTGRTYARFQDELDDDYYAQQGSYGDASAGPGHAAGEAGGGAAADDEEGDSDATEGHDEEDEVYEGEYQGIPHGKAGNSHVPAGDGGDPYGDGGTGTIAGLQTEREEMAQQYEAVMQECGHGRFQWTFYMVLGLALMADGVEVFVVAFVLPSAERDLCITDAGKGWLGTLVYLGMMMGSLVWGGLADQQGRRQCLLMALTVNSLFSFLSSFVWDYGTFIFCRFLDGFGIGGIIPIVYSYYAEFLAHDKRGEHLSWLCMTWMFGGIYASAMAWAIIPHYGWSFGMGSAYQFHSWRVFVIVCALPAVASIVCLTFMPESPRHLLEMGKHDEAWMILKRVHDTNMKARGHPEKVFTVTQLKVVKQVDGVTELNSDTGTWHRRWAARATCEASKIWRTFLDCFAPLLRRDMLKLLTIWLTLSFSYYGLSVWFPEVIKVLQEKEYHHHTKVHVGERIHGSTFNFSLVNQIHLNGEFINDKFTNIKLKSVTFEDSLFKNCTFEYITSTNTFFKNCTFEGTKFFDTDLFEFKFIGTVFINSSFINSKKGCQIDFSDDFSAYWVYFVSFLGSLAVLPGNIVSALLMDRLGRLKMIGNSMILSGVSCSFLWAGSSEATMIGLLCLFNGLSISAWNALNVITVELFPTNKRTTAFGFLNAMSRLAAVFGNVIFDSTVGSGKTVAVLLASTVLVGGGFVALRMPDTRRQILM</sequence>
<gene>
    <name evidence="16 17 18" type="primary">LOC116951237</name>
</gene>
<dbReference type="RefSeq" id="XP_032825740.1">
    <property type="nucleotide sequence ID" value="XM_032969849.1"/>
</dbReference>
<dbReference type="SUPFAM" id="SSF141571">
    <property type="entry name" value="Pentapeptide repeat-like"/>
    <property type="match status" value="1"/>
</dbReference>
<feature type="transmembrane region" description="Helical" evidence="13">
    <location>
        <begin position="709"/>
        <end position="730"/>
    </location>
</feature>
<evidence type="ECO:0000256" key="13">
    <source>
        <dbReference type="SAM" id="Phobius"/>
    </source>
</evidence>
<dbReference type="InterPro" id="IPR005829">
    <property type="entry name" value="Sugar_transporter_CS"/>
</dbReference>
<dbReference type="InterPro" id="IPR022308">
    <property type="entry name" value="SV2"/>
</dbReference>
<dbReference type="Pfam" id="PF07690">
    <property type="entry name" value="MFS_1"/>
    <property type="match status" value="1"/>
</dbReference>
<feature type="transmembrane region" description="Helical" evidence="13">
    <location>
        <begin position="293"/>
        <end position="315"/>
    </location>
</feature>
<keyword evidence="15" id="KW-1185">Reference proteome</keyword>
<feature type="transmembrane region" description="Helical" evidence="13">
    <location>
        <begin position="683"/>
        <end position="703"/>
    </location>
</feature>
<feature type="compositionally biased region" description="Gly residues" evidence="12">
    <location>
        <begin position="124"/>
        <end position="137"/>
    </location>
</feature>
<dbReference type="NCBIfam" id="TIGR01299">
    <property type="entry name" value="synapt_SV2"/>
    <property type="match status" value="1"/>
</dbReference>
<dbReference type="InterPro" id="IPR005828">
    <property type="entry name" value="MFS_sugar_transport-like"/>
</dbReference>
<keyword evidence="4" id="KW-0597">Phosphoprotein</keyword>
<dbReference type="AlphaFoldDB" id="A0AAJ7X954"/>
<feature type="compositionally biased region" description="Acidic residues" evidence="12">
    <location>
        <begin position="84"/>
        <end position="105"/>
    </location>
</feature>
<reference evidence="18" key="1">
    <citation type="submission" date="2025-04" db="UniProtKB">
        <authorList>
            <consortium name="RefSeq"/>
        </authorList>
    </citation>
    <scope>IDENTIFICATION</scope>
    <source>
        <tissue evidence="18">Sperm</tissue>
    </source>
</reference>
<feature type="transmembrane region" description="Helical" evidence="13">
    <location>
        <begin position="594"/>
        <end position="617"/>
    </location>
</feature>
<dbReference type="GO" id="GO:0006836">
    <property type="term" value="P:neurotransmitter transport"/>
    <property type="evidence" value="ECO:0007669"/>
    <property type="project" value="UniProtKB-KW"/>
</dbReference>
<dbReference type="Pfam" id="PF00083">
    <property type="entry name" value="Sugar_tr"/>
    <property type="match status" value="1"/>
</dbReference>
<keyword evidence="5 13" id="KW-0812">Transmembrane</keyword>
<evidence type="ECO:0000256" key="3">
    <source>
        <dbReference type="ARBA" id="ARBA00022448"/>
    </source>
</evidence>
<dbReference type="PROSITE" id="PS50850">
    <property type="entry name" value="MFS"/>
    <property type="match status" value="1"/>
</dbReference>
<keyword evidence="9 13" id="KW-0472">Membrane</keyword>
<keyword evidence="3" id="KW-0813">Transport</keyword>
<dbReference type="Proteomes" id="UP001318040">
    <property type="component" value="Chromosome 1"/>
</dbReference>
<evidence type="ECO:0000256" key="10">
    <source>
        <dbReference type="ARBA" id="ARBA00023180"/>
    </source>
</evidence>
<dbReference type="Pfam" id="PF23894">
    <property type="entry name" value="LD_SV2"/>
    <property type="match status" value="1"/>
</dbReference>
<evidence type="ECO:0000256" key="8">
    <source>
        <dbReference type="ARBA" id="ARBA00023018"/>
    </source>
</evidence>
<evidence type="ECO:0000256" key="6">
    <source>
        <dbReference type="ARBA" id="ARBA00022775"/>
    </source>
</evidence>
<dbReference type="Gene3D" id="2.160.20.80">
    <property type="entry name" value="E3 ubiquitin-protein ligase SopA"/>
    <property type="match status" value="1"/>
</dbReference>
<evidence type="ECO:0000256" key="5">
    <source>
        <dbReference type="ARBA" id="ARBA00022692"/>
    </source>
</evidence>
<evidence type="ECO:0000313" key="15">
    <source>
        <dbReference type="Proteomes" id="UP001318040"/>
    </source>
</evidence>
<dbReference type="InterPro" id="IPR055415">
    <property type="entry name" value="LD_SV2"/>
</dbReference>
<evidence type="ECO:0000256" key="11">
    <source>
        <dbReference type="ARBA" id="ARBA00023329"/>
    </source>
</evidence>
<evidence type="ECO:0000256" key="1">
    <source>
        <dbReference type="ARBA" id="ARBA00004644"/>
    </source>
</evidence>
<dbReference type="InterPro" id="IPR036259">
    <property type="entry name" value="MFS_trans_sf"/>
</dbReference>
<feature type="transmembrane region" description="Helical" evidence="13">
    <location>
        <begin position="234"/>
        <end position="253"/>
    </location>
</feature>
<feature type="domain" description="Major facilitator superfamily (MFS) profile" evidence="14">
    <location>
        <begin position="168"/>
        <end position="736"/>
    </location>
</feature>
<comment type="subcellular location">
    <subcellularLocation>
        <location evidence="1">Cytoplasmic vesicle</location>
        <location evidence="1">Secretory vesicle</location>
        <location evidence="1">Synaptic vesicle membrane</location>
        <topology evidence="1">Multi-pass membrane protein</topology>
    </subcellularLocation>
</comment>
<feature type="transmembrane region" description="Helical" evidence="13">
    <location>
        <begin position="650"/>
        <end position="671"/>
    </location>
</feature>
<feature type="transmembrane region" description="Helical" evidence="13">
    <location>
        <begin position="626"/>
        <end position="644"/>
    </location>
</feature>
<feature type="transmembrane region" description="Helical" evidence="13">
    <location>
        <begin position="335"/>
        <end position="354"/>
    </location>
</feature>
<keyword evidence="11" id="KW-0968">Cytoplasmic vesicle</keyword>
<proteinExistence type="inferred from homology"/>
<evidence type="ECO:0000256" key="4">
    <source>
        <dbReference type="ARBA" id="ARBA00022553"/>
    </source>
</evidence>
<dbReference type="RefSeq" id="XP_032825655.1">
    <property type="nucleotide sequence ID" value="XM_032969764.1"/>
</dbReference>
<reference evidence="15" key="2">
    <citation type="submission" date="2025-05" db="UniProtKB">
        <authorList>
            <consortium name="RefSeq"/>
        </authorList>
    </citation>
    <scope>NUCLEOTIDE SEQUENCE [LARGE SCALE GENOMIC DNA]</scope>
    <source>
        <tissue evidence="16 17">Sperm</tissue>
    </source>
</reference>
<dbReference type="RefSeq" id="XP_032825800.1">
    <property type="nucleotide sequence ID" value="XM_032969909.1"/>
</dbReference>
<feature type="region of interest" description="Disordered" evidence="12">
    <location>
        <begin position="57"/>
        <end position="137"/>
    </location>
</feature>
<dbReference type="FunFam" id="2.160.20.80:FF:000001">
    <property type="entry name" value="Synaptic vesicle glycoprotein 2A"/>
    <property type="match status" value="1"/>
</dbReference>
<evidence type="ECO:0000259" key="14">
    <source>
        <dbReference type="PROSITE" id="PS50850"/>
    </source>
</evidence>
<feature type="transmembrane region" description="Helical" evidence="13">
    <location>
        <begin position="259"/>
        <end position="281"/>
    </location>
</feature>
<evidence type="ECO:0000256" key="2">
    <source>
        <dbReference type="ARBA" id="ARBA00008335"/>
    </source>
</evidence>
<keyword evidence="7 13" id="KW-1133">Transmembrane helix</keyword>
<evidence type="ECO:0000313" key="17">
    <source>
        <dbReference type="RefSeq" id="XP_032825740.1"/>
    </source>
</evidence>
<evidence type="ECO:0000256" key="12">
    <source>
        <dbReference type="SAM" id="MobiDB-lite"/>
    </source>
</evidence>
<dbReference type="FunFam" id="1.20.1250.20:FF:000014">
    <property type="entry name" value="synaptic vesicle glycoprotein 2A"/>
    <property type="match status" value="1"/>
</dbReference>
<feature type="compositionally biased region" description="Low complexity" evidence="12">
    <location>
        <begin position="67"/>
        <end position="76"/>
    </location>
</feature>
<dbReference type="InterPro" id="IPR020846">
    <property type="entry name" value="MFS_dom"/>
</dbReference>
<dbReference type="KEGG" id="pmrn:116951237"/>
<evidence type="ECO:0000313" key="18">
    <source>
        <dbReference type="RefSeq" id="XP_032825800.1"/>
    </source>
</evidence>
<dbReference type="FunFam" id="1.20.1250.20:FF:000009">
    <property type="entry name" value="Synaptic vesicle glycoprotein 2A"/>
    <property type="match status" value="1"/>
</dbReference>
<evidence type="ECO:0000256" key="7">
    <source>
        <dbReference type="ARBA" id="ARBA00022989"/>
    </source>
</evidence>
<organism evidence="15 18">
    <name type="scientific">Petromyzon marinus</name>
    <name type="common">Sea lamprey</name>
    <dbReference type="NCBI Taxonomy" id="7757"/>
    <lineage>
        <taxon>Eukaryota</taxon>
        <taxon>Metazoa</taxon>
        <taxon>Chordata</taxon>
        <taxon>Craniata</taxon>
        <taxon>Vertebrata</taxon>
        <taxon>Cyclostomata</taxon>
        <taxon>Hyperoartia</taxon>
        <taxon>Petromyzontiformes</taxon>
        <taxon>Petromyzontidae</taxon>
        <taxon>Petromyzon</taxon>
    </lineage>
</organism>
<evidence type="ECO:0000256" key="9">
    <source>
        <dbReference type="ARBA" id="ARBA00023136"/>
    </source>
</evidence>
<evidence type="ECO:0000313" key="16">
    <source>
        <dbReference type="RefSeq" id="XP_032825655.1"/>
    </source>
</evidence>
<dbReference type="PANTHER" id="PTHR23511:SF6">
    <property type="entry name" value="SYNAPTIC VESICLE GLYCOPROTEIN 2C"/>
    <property type="match status" value="1"/>
</dbReference>
<dbReference type="SUPFAM" id="SSF103473">
    <property type="entry name" value="MFS general substrate transporter"/>
    <property type="match status" value="2"/>
</dbReference>
<dbReference type="Gene3D" id="1.20.1250.20">
    <property type="entry name" value="MFS general substrate transporter like domains"/>
    <property type="match status" value="2"/>
</dbReference>
<dbReference type="PANTHER" id="PTHR23511">
    <property type="entry name" value="SYNAPTIC VESICLE GLYCOPROTEIN 2"/>
    <property type="match status" value="1"/>
</dbReference>
<keyword evidence="10" id="KW-0325">Glycoprotein</keyword>
<feature type="transmembrane region" description="Helical" evidence="13">
    <location>
        <begin position="205"/>
        <end position="222"/>
    </location>
</feature>
<dbReference type="GO" id="GO:0022857">
    <property type="term" value="F:transmembrane transporter activity"/>
    <property type="evidence" value="ECO:0007669"/>
    <property type="project" value="InterPro"/>
</dbReference>
<comment type="similarity">
    <text evidence="2">Belongs to the major facilitator superfamily.</text>
</comment>
<dbReference type="GeneID" id="116951237"/>